<evidence type="ECO:0000256" key="1">
    <source>
        <dbReference type="SAM" id="Phobius"/>
    </source>
</evidence>
<keyword evidence="3" id="KW-1185">Reference proteome</keyword>
<organism evidence="2 3">
    <name type="scientific">Epilithonimonas xixisoli</name>
    <dbReference type="NCBI Taxonomy" id="1476462"/>
    <lineage>
        <taxon>Bacteria</taxon>
        <taxon>Pseudomonadati</taxon>
        <taxon>Bacteroidota</taxon>
        <taxon>Flavobacteriia</taxon>
        <taxon>Flavobacteriales</taxon>
        <taxon>Weeksellaceae</taxon>
        <taxon>Chryseobacterium group</taxon>
        <taxon>Epilithonimonas</taxon>
    </lineage>
</organism>
<keyword evidence="1" id="KW-1133">Transmembrane helix</keyword>
<proteinExistence type="predicted"/>
<evidence type="ECO:0000313" key="2">
    <source>
        <dbReference type="EMBL" id="TDX83333.1"/>
    </source>
</evidence>
<protein>
    <submittedName>
        <fullName evidence="2">Zinc ribbon family protein</fullName>
    </submittedName>
</protein>
<sequence>MIIFGTRARTLKPKENKSYDCDYCNTKGSVTFSFIARYFHIFWIPIFPTSKKGISQCSHCKKVLYENEMSPRMKQDYADAAASAKRPITHYFGLFVIGLLLGFIIYGIVTNSMNETKYLAEPKVNDVYRIEKNGSYTLYKVSEVKGDTLVFQPHTMVAEKYMKLSELQKKFKNDYSNETIKFTKAQINSMKESSKSDFGKIYSIERE</sequence>
<keyword evidence="1" id="KW-0472">Membrane</keyword>
<gene>
    <name evidence="2" type="ORF">B0I22_3413</name>
</gene>
<dbReference type="OrthoDB" id="766141at2"/>
<dbReference type="Proteomes" id="UP000295313">
    <property type="component" value="Unassembled WGS sequence"/>
</dbReference>
<accession>A0A4R8I4X2</accession>
<evidence type="ECO:0000313" key="3">
    <source>
        <dbReference type="Proteomes" id="UP000295313"/>
    </source>
</evidence>
<reference evidence="2 3" key="1">
    <citation type="submission" date="2019-03" db="EMBL/GenBank/DDBJ databases">
        <title>Genomic Encyclopedia of Type Strains, Phase III (KMG-III): the genomes of soil and plant-associated and newly described type strains.</title>
        <authorList>
            <person name="Whitman W."/>
        </authorList>
    </citation>
    <scope>NUCLEOTIDE SEQUENCE [LARGE SCALE GENOMIC DNA]</scope>
    <source>
        <strain evidence="2 3">CGMCC 1.12802</strain>
    </source>
</reference>
<comment type="caution">
    <text evidence="2">The sequence shown here is derived from an EMBL/GenBank/DDBJ whole genome shotgun (WGS) entry which is preliminary data.</text>
</comment>
<dbReference type="EMBL" id="SOEO01000003">
    <property type="protein sequence ID" value="TDX83333.1"/>
    <property type="molecule type" value="Genomic_DNA"/>
</dbReference>
<feature type="transmembrane region" description="Helical" evidence="1">
    <location>
        <begin position="91"/>
        <end position="109"/>
    </location>
</feature>
<dbReference type="AlphaFoldDB" id="A0A4R8I4X2"/>
<keyword evidence="1" id="KW-0812">Transmembrane</keyword>
<name>A0A4R8I4X2_9FLAO</name>
<dbReference type="RefSeq" id="WP_133946540.1">
    <property type="nucleotide sequence ID" value="NZ_SOEO01000003.1"/>
</dbReference>